<dbReference type="Proteomes" id="UP000033116">
    <property type="component" value="Chromosome"/>
</dbReference>
<dbReference type="AlphaFoldDB" id="A0A0E3REP7"/>
<keyword evidence="1" id="KW-0175">Coiled coil</keyword>
<gene>
    <name evidence="4" type="ORF">MSMAP_2439</name>
</gene>
<keyword evidence="4" id="KW-0808">Transferase</keyword>
<accession>A0A0E3REP7</accession>
<evidence type="ECO:0000313" key="5">
    <source>
        <dbReference type="Proteomes" id="UP000033116"/>
    </source>
</evidence>
<sequence length="529" mass="55566">MTNIADIKSNLEAFRKAGTIDASSYASILNKLNYTEIEIQSIQKEALAYKENLDKVLGEKLVLEREKSSLAAQVAKLSNEKAGLEAKISILQKSRPVLSSSNLVSTFASSLAEMDKGLKKIQSGPKYLVSGMNVTLKTNIALEGEELRFQMPEADDIISPENLSTIEFSLKAVPEKPDIASCKEVPGLVGLSKEEAESKLQEAGFKAGEILEKESSTSQGTVIGQLPSEGSLAAPGAAVDLIISKIISLKVPDFSGLSLEAAKALIEKSRLRLEGVKEKPADKTPGMVLAQSLPPGSEVSVDTAIVLTVSVAVFKVPNLLGLELESAKQVIDKSGLLPGSIKEQLVSSGKPGIVLAQSLKPGAEVEKYSKIDLVVSAGKIGSVIEAPLNTFPETAAKKPVNKILSETASKLQPETTFKVSGETSSTAPLETQVKTSAEPQVRAQAEPSVKPVPNLVGMPLEKAISLLGAQEIKAGTVSEAVSTAAAGTVISQNPCAGSAVDLSVPVSLTVSKQAPVTQLRSNTISRIKL</sequence>
<evidence type="ECO:0000259" key="3">
    <source>
        <dbReference type="PROSITE" id="PS51178"/>
    </source>
</evidence>
<evidence type="ECO:0000313" key="4">
    <source>
        <dbReference type="EMBL" id="AKB62424.1"/>
    </source>
</evidence>
<dbReference type="InterPro" id="IPR005543">
    <property type="entry name" value="PASTA_dom"/>
</dbReference>
<dbReference type="HOGENOM" id="CLU_026217_0_0_2"/>
<dbReference type="Pfam" id="PF03793">
    <property type="entry name" value="PASTA"/>
    <property type="match status" value="4"/>
</dbReference>
<dbReference type="CDD" id="cd06577">
    <property type="entry name" value="PASTA_pknB"/>
    <property type="match status" value="4"/>
</dbReference>
<feature type="domain" description="PASTA" evidence="3">
    <location>
        <begin position="310"/>
        <end position="377"/>
    </location>
</feature>
<feature type="region of interest" description="Disordered" evidence="2">
    <location>
        <begin position="418"/>
        <end position="447"/>
    </location>
</feature>
<reference evidence="4 5" key="1">
    <citation type="submission" date="2014-07" db="EMBL/GenBank/DDBJ databases">
        <title>Methanogenic archaea and the global carbon cycle.</title>
        <authorList>
            <person name="Henriksen J.R."/>
            <person name="Luke J."/>
            <person name="Reinhart S."/>
            <person name="Benedict M.N."/>
            <person name="Youngblut N.D."/>
            <person name="Metcalf M.E."/>
            <person name="Whitaker R.J."/>
            <person name="Metcalf W.W."/>
        </authorList>
    </citation>
    <scope>NUCLEOTIDE SEQUENCE [LARGE SCALE GENOMIC DNA]</scope>
    <source>
        <strain evidence="4 5">SarPi</strain>
    </source>
</reference>
<dbReference type="GeneID" id="24865714"/>
<feature type="coiled-coil region" evidence="1">
    <location>
        <begin position="39"/>
        <end position="94"/>
    </location>
</feature>
<dbReference type="RefSeq" id="WP_230628087.1">
    <property type="nucleotide sequence ID" value="NZ_CP009511.1"/>
</dbReference>
<keyword evidence="4" id="KW-0418">Kinase</keyword>
<feature type="domain" description="PASTA" evidence="3">
    <location>
        <begin position="179"/>
        <end position="245"/>
    </location>
</feature>
<dbReference type="PROSITE" id="PS51178">
    <property type="entry name" value="PASTA"/>
    <property type="match status" value="4"/>
</dbReference>
<organism evidence="4 5">
    <name type="scientific">Methanosarcina mazei SarPi</name>
    <dbReference type="NCBI Taxonomy" id="1434115"/>
    <lineage>
        <taxon>Archaea</taxon>
        <taxon>Methanobacteriati</taxon>
        <taxon>Methanobacteriota</taxon>
        <taxon>Stenosarchaea group</taxon>
        <taxon>Methanomicrobia</taxon>
        <taxon>Methanosarcinales</taxon>
        <taxon>Methanosarcinaceae</taxon>
        <taxon>Methanosarcina</taxon>
    </lineage>
</organism>
<name>A0A0E3REP7_METMZ</name>
<feature type="domain" description="PASTA" evidence="3">
    <location>
        <begin position="246"/>
        <end position="309"/>
    </location>
</feature>
<proteinExistence type="predicted"/>
<dbReference type="EC" id="2.7.11.1" evidence="4"/>
<feature type="compositionally biased region" description="Polar residues" evidence="2">
    <location>
        <begin position="418"/>
        <end position="438"/>
    </location>
</feature>
<dbReference type="SMART" id="SM00740">
    <property type="entry name" value="PASTA"/>
    <property type="match status" value="4"/>
</dbReference>
<protein>
    <submittedName>
        <fullName evidence="4">Serine/threonine-protein kinase PknB</fullName>
        <ecNumber evidence="4">2.7.11.1</ecNumber>
    </submittedName>
</protein>
<dbReference type="EMBL" id="CP009511">
    <property type="protein sequence ID" value="AKB62424.1"/>
    <property type="molecule type" value="Genomic_DNA"/>
</dbReference>
<dbReference type="Gene3D" id="3.30.10.20">
    <property type="match status" value="4"/>
</dbReference>
<feature type="domain" description="PASTA" evidence="3">
    <location>
        <begin position="446"/>
        <end position="512"/>
    </location>
</feature>
<dbReference type="PATRIC" id="fig|1434115.4.peg.3117"/>
<evidence type="ECO:0000256" key="1">
    <source>
        <dbReference type="SAM" id="Coils"/>
    </source>
</evidence>
<dbReference type="GO" id="GO:0004674">
    <property type="term" value="F:protein serine/threonine kinase activity"/>
    <property type="evidence" value="ECO:0007669"/>
    <property type="project" value="UniProtKB-EC"/>
</dbReference>
<evidence type="ECO:0000256" key="2">
    <source>
        <dbReference type="SAM" id="MobiDB-lite"/>
    </source>
</evidence>